<sequence>MRAPVAVQLYSVRDSLRQDPTATLEWLAAAGFGAVEPFDLVQWAPALEGPLRATGLTARTGHASLLGGPDPAAVFDAAARLGVTTVIEPTVRDGWDDLDGVARIADGLNRLAELAGPHGLTIGYHNHWWEFADLGGRTALEGLADRLDPSVVLELDAYWAAVAGTDVAALAAQLAGRIQHVHVKDGPIELDPAAQVPAGSGRTDLTGVLAALPAATRVLEFDDYPGDVFAALAAGVAWLHTVERESQ</sequence>
<dbReference type="SUPFAM" id="SSF51658">
    <property type="entry name" value="Xylose isomerase-like"/>
    <property type="match status" value="1"/>
</dbReference>
<name>A0A2W2BR14_9ACTN</name>
<protein>
    <submittedName>
        <fullName evidence="2">Sugar phosphate isomerase/epimerase</fullName>
    </submittedName>
</protein>
<dbReference type="PANTHER" id="PTHR12110">
    <property type="entry name" value="HYDROXYPYRUVATE ISOMERASE"/>
    <property type="match status" value="1"/>
</dbReference>
<dbReference type="Proteomes" id="UP000248764">
    <property type="component" value="Unassembled WGS sequence"/>
</dbReference>
<proteinExistence type="predicted"/>
<dbReference type="PANTHER" id="PTHR12110:SF41">
    <property type="entry name" value="INOSOSE DEHYDRATASE"/>
    <property type="match status" value="1"/>
</dbReference>
<reference evidence="2 3" key="1">
    <citation type="submission" date="2018-01" db="EMBL/GenBank/DDBJ databases">
        <title>Draft genome sequence of Jiangella sp. GTF31.</title>
        <authorList>
            <person name="Sahin N."/>
            <person name="Ay H."/>
            <person name="Saygin H."/>
        </authorList>
    </citation>
    <scope>NUCLEOTIDE SEQUENCE [LARGE SCALE GENOMIC DNA]</scope>
    <source>
        <strain evidence="2 3">GTF31</strain>
    </source>
</reference>
<evidence type="ECO:0000313" key="3">
    <source>
        <dbReference type="Proteomes" id="UP000248764"/>
    </source>
</evidence>
<dbReference type="GO" id="GO:0016853">
    <property type="term" value="F:isomerase activity"/>
    <property type="evidence" value="ECO:0007669"/>
    <property type="project" value="UniProtKB-KW"/>
</dbReference>
<keyword evidence="2" id="KW-0413">Isomerase</keyword>
<accession>A0A2W2BR14</accession>
<dbReference type="AlphaFoldDB" id="A0A2W2BR14"/>
<gene>
    <name evidence="2" type="ORF">C1I92_16165</name>
</gene>
<dbReference type="InterPro" id="IPR013022">
    <property type="entry name" value="Xyl_isomerase-like_TIM-brl"/>
</dbReference>
<evidence type="ECO:0000313" key="2">
    <source>
        <dbReference type="EMBL" id="PZF82568.1"/>
    </source>
</evidence>
<feature type="domain" description="Xylose isomerase-like TIM barrel" evidence="1">
    <location>
        <begin position="25"/>
        <end position="212"/>
    </location>
</feature>
<comment type="caution">
    <text evidence="2">The sequence shown here is derived from an EMBL/GenBank/DDBJ whole genome shotgun (WGS) entry which is preliminary data.</text>
</comment>
<organism evidence="2 3">
    <name type="scientific">Jiangella anatolica</name>
    <dbReference type="NCBI Taxonomy" id="2670374"/>
    <lineage>
        <taxon>Bacteria</taxon>
        <taxon>Bacillati</taxon>
        <taxon>Actinomycetota</taxon>
        <taxon>Actinomycetes</taxon>
        <taxon>Jiangellales</taxon>
        <taxon>Jiangellaceae</taxon>
        <taxon>Jiangella</taxon>
    </lineage>
</organism>
<evidence type="ECO:0000259" key="1">
    <source>
        <dbReference type="Pfam" id="PF01261"/>
    </source>
</evidence>
<dbReference type="Pfam" id="PF01261">
    <property type="entry name" value="AP_endonuc_2"/>
    <property type="match status" value="1"/>
</dbReference>
<dbReference type="InterPro" id="IPR050312">
    <property type="entry name" value="IolE/XylAMocC-like"/>
</dbReference>
<keyword evidence="3" id="KW-1185">Reference proteome</keyword>
<dbReference type="Gene3D" id="3.20.20.150">
    <property type="entry name" value="Divalent-metal-dependent TIM barrel enzymes"/>
    <property type="match status" value="1"/>
</dbReference>
<dbReference type="EMBL" id="POTW01000036">
    <property type="protein sequence ID" value="PZF82568.1"/>
    <property type="molecule type" value="Genomic_DNA"/>
</dbReference>
<dbReference type="InterPro" id="IPR036237">
    <property type="entry name" value="Xyl_isomerase-like_sf"/>
</dbReference>